<sequence length="192" mass="20869">MLRSLFPSVTSSLWVMGPHRPASGSCSPLRTQRTWALFSIALQRVLHILYNSPGALLRTSFLIPQRYFPDVDAGPVSASPIARSLHRALSAHRRTVVCSLLSQVKATPQEPLQVPWGYASYLSLCSPALLPRRGCQAHANTAGGPRNPSRPQRTRALYPMHCSVFSARPGGGHPSTTSTIPLVVRSVPRSSL</sequence>
<name>A0AAV7URK2_PLEWA</name>
<gene>
    <name evidence="1" type="ORF">NDU88_007156</name>
</gene>
<evidence type="ECO:0000313" key="1">
    <source>
        <dbReference type="EMBL" id="KAJ1190418.1"/>
    </source>
</evidence>
<dbReference type="EMBL" id="JANPWB010000005">
    <property type="protein sequence ID" value="KAJ1190418.1"/>
    <property type="molecule type" value="Genomic_DNA"/>
</dbReference>
<comment type="caution">
    <text evidence="1">The sequence shown here is derived from an EMBL/GenBank/DDBJ whole genome shotgun (WGS) entry which is preliminary data.</text>
</comment>
<accession>A0AAV7URK2</accession>
<evidence type="ECO:0000313" key="2">
    <source>
        <dbReference type="Proteomes" id="UP001066276"/>
    </source>
</evidence>
<keyword evidence="2" id="KW-1185">Reference proteome</keyword>
<dbReference type="AlphaFoldDB" id="A0AAV7URK2"/>
<reference evidence="1" key="1">
    <citation type="journal article" date="2022" name="bioRxiv">
        <title>Sequencing and chromosome-scale assembly of the giantPleurodeles waltlgenome.</title>
        <authorList>
            <person name="Brown T."/>
            <person name="Elewa A."/>
            <person name="Iarovenko S."/>
            <person name="Subramanian E."/>
            <person name="Araus A.J."/>
            <person name="Petzold A."/>
            <person name="Susuki M."/>
            <person name="Suzuki K.-i.T."/>
            <person name="Hayashi T."/>
            <person name="Toyoda A."/>
            <person name="Oliveira C."/>
            <person name="Osipova E."/>
            <person name="Leigh N.D."/>
            <person name="Simon A."/>
            <person name="Yun M.H."/>
        </authorList>
    </citation>
    <scope>NUCLEOTIDE SEQUENCE</scope>
    <source>
        <strain evidence="1">20211129_DDA</strain>
        <tissue evidence="1">Liver</tissue>
    </source>
</reference>
<dbReference type="Proteomes" id="UP001066276">
    <property type="component" value="Chromosome 3_1"/>
</dbReference>
<protein>
    <recommendedName>
        <fullName evidence="3">Secreted protein</fullName>
    </recommendedName>
</protein>
<proteinExistence type="predicted"/>
<organism evidence="1 2">
    <name type="scientific">Pleurodeles waltl</name>
    <name type="common">Iberian ribbed newt</name>
    <dbReference type="NCBI Taxonomy" id="8319"/>
    <lineage>
        <taxon>Eukaryota</taxon>
        <taxon>Metazoa</taxon>
        <taxon>Chordata</taxon>
        <taxon>Craniata</taxon>
        <taxon>Vertebrata</taxon>
        <taxon>Euteleostomi</taxon>
        <taxon>Amphibia</taxon>
        <taxon>Batrachia</taxon>
        <taxon>Caudata</taxon>
        <taxon>Salamandroidea</taxon>
        <taxon>Salamandridae</taxon>
        <taxon>Pleurodelinae</taxon>
        <taxon>Pleurodeles</taxon>
    </lineage>
</organism>
<evidence type="ECO:0008006" key="3">
    <source>
        <dbReference type="Google" id="ProtNLM"/>
    </source>
</evidence>